<dbReference type="GO" id="GO:0003774">
    <property type="term" value="F:cytoskeletal motor activity"/>
    <property type="evidence" value="ECO:0007669"/>
    <property type="project" value="InterPro"/>
</dbReference>
<dbReference type="GO" id="GO:0071973">
    <property type="term" value="P:bacterial-type flagellum-dependent cell motility"/>
    <property type="evidence" value="ECO:0007669"/>
    <property type="project" value="InterPro"/>
</dbReference>
<organism evidence="7 8">
    <name type="scientific">Sediminicurvatus halobius</name>
    <dbReference type="NCBI Taxonomy" id="2182432"/>
    <lineage>
        <taxon>Bacteria</taxon>
        <taxon>Pseudomonadati</taxon>
        <taxon>Pseudomonadota</taxon>
        <taxon>Gammaproteobacteria</taxon>
        <taxon>Chromatiales</taxon>
        <taxon>Ectothiorhodospiraceae</taxon>
        <taxon>Sediminicurvatus</taxon>
    </lineage>
</organism>
<keyword evidence="7" id="KW-0282">Flagellum</keyword>
<comment type="caution">
    <text evidence="7">The sequence shown here is derived from an EMBL/GenBank/DDBJ whole genome shotgun (WGS) entry which is preliminary data.</text>
</comment>
<dbReference type="EMBL" id="QFFI01000020">
    <property type="protein sequence ID" value="PWG62296.1"/>
    <property type="molecule type" value="Genomic_DNA"/>
</dbReference>
<gene>
    <name evidence="5" type="primary">fliE</name>
    <name evidence="7" type="ORF">DEM34_12535</name>
</gene>
<evidence type="ECO:0000256" key="3">
    <source>
        <dbReference type="ARBA" id="ARBA00018024"/>
    </source>
</evidence>
<dbReference type="NCBIfam" id="TIGR00205">
    <property type="entry name" value="fliE"/>
    <property type="match status" value="1"/>
</dbReference>
<comment type="similarity">
    <text evidence="2 5">Belongs to the FliE family.</text>
</comment>
<accession>A0A2U2MZE7</accession>
<keyword evidence="7" id="KW-0966">Cell projection</keyword>
<dbReference type="PANTHER" id="PTHR34653:SF1">
    <property type="entry name" value="FLAGELLAR HOOK-BASAL BODY COMPLEX PROTEIN FLIE"/>
    <property type="match status" value="1"/>
</dbReference>
<dbReference type="GO" id="GO:0009425">
    <property type="term" value="C:bacterial-type flagellum basal body"/>
    <property type="evidence" value="ECO:0007669"/>
    <property type="project" value="UniProtKB-SubCell"/>
</dbReference>
<keyword evidence="8" id="KW-1185">Reference proteome</keyword>
<protein>
    <recommendedName>
        <fullName evidence="3 5">Flagellar hook-basal body complex protein FliE</fullName>
    </recommendedName>
</protein>
<evidence type="ECO:0000256" key="1">
    <source>
        <dbReference type="ARBA" id="ARBA00004117"/>
    </source>
</evidence>
<evidence type="ECO:0000256" key="6">
    <source>
        <dbReference type="SAM" id="MobiDB-lite"/>
    </source>
</evidence>
<dbReference type="AlphaFoldDB" id="A0A2U2MZE7"/>
<proteinExistence type="inferred from homology"/>
<name>A0A2U2MZE7_9GAMM</name>
<dbReference type="PANTHER" id="PTHR34653">
    <property type="match status" value="1"/>
</dbReference>
<evidence type="ECO:0000256" key="2">
    <source>
        <dbReference type="ARBA" id="ARBA00009272"/>
    </source>
</evidence>
<feature type="compositionally biased region" description="Low complexity" evidence="6">
    <location>
        <begin position="20"/>
        <end position="37"/>
    </location>
</feature>
<comment type="subcellular location">
    <subcellularLocation>
        <location evidence="1 5">Bacterial flagellum basal body</location>
    </subcellularLocation>
</comment>
<dbReference type="PRINTS" id="PR01006">
    <property type="entry name" value="FLGHOOKFLIE"/>
</dbReference>
<dbReference type="Proteomes" id="UP000245474">
    <property type="component" value="Unassembled WGS sequence"/>
</dbReference>
<evidence type="ECO:0000256" key="5">
    <source>
        <dbReference type="HAMAP-Rule" id="MF_00724"/>
    </source>
</evidence>
<dbReference type="OrthoDB" id="8909229at2"/>
<reference evidence="7 8" key="1">
    <citation type="submission" date="2018-05" db="EMBL/GenBank/DDBJ databases">
        <title>Spiribacter halobius sp. nov., a moderately halophilic bacterium isolated from marine solar saltern.</title>
        <authorList>
            <person name="Zheng W.-S."/>
            <person name="Lu D.-C."/>
            <person name="Du Z.-J."/>
        </authorList>
    </citation>
    <scope>NUCLEOTIDE SEQUENCE [LARGE SCALE GENOMIC DNA]</scope>
    <source>
        <strain evidence="7 8">E85</strain>
    </source>
</reference>
<dbReference type="InterPro" id="IPR001624">
    <property type="entry name" value="FliE"/>
</dbReference>
<evidence type="ECO:0000256" key="4">
    <source>
        <dbReference type="ARBA" id="ARBA00023143"/>
    </source>
</evidence>
<dbReference type="GO" id="GO:0005198">
    <property type="term" value="F:structural molecule activity"/>
    <property type="evidence" value="ECO:0007669"/>
    <property type="project" value="UniProtKB-UniRule"/>
</dbReference>
<feature type="region of interest" description="Disordered" evidence="6">
    <location>
        <begin position="20"/>
        <end position="40"/>
    </location>
</feature>
<dbReference type="Pfam" id="PF02049">
    <property type="entry name" value="FliE"/>
    <property type="match status" value="1"/>
</dbReference>
<evidence type="ECO:0000313" key="7">
    <source>
        <dbReference type="EMBL" id="PWG62296.1"/>
    </source>
</evidence>
<keyword evidence="7" id="KW-0969">Cilium</keyword>
<dbReference type="RefSeq" id="WP_109679163.1">
    <property type="nucleotide sequence ID" value="NZ_CP086615.1"/>
</dbReference>
<sequence>MTDVRMQQVLEQMRALQAQAAGGVQAPAQGPQQAGQGDFSSVLRSAIDTVNETRQASSQKTDAFLRGEDVSLTEVMIASQKSRVAFEATKQVRNRLLEAYQEISRMQV</sequence>
<keyword evidence="4 5" id="KW-0975">Bacterial flagellum</keyword>
<dbReference type="HAMAP" id="MF_00724">
    <property type="entry name" value="FliE"/>
    <property type="match status" value="1"/>
</dbReference>
<evidence type="ECO:0000313" key="8">
    <source>
        <dbReference type="Proteomes" id="UP000245474"/>
    </source>
</evidence>